<dbReference type="PROSITE" id="PS50005">
    <property type="entry name" value="TPR"/>
    <property type="match status" value="1"/>
</dbReference>
<evidence type="ECO:0000256" key="1">
    <source>
        <dbReference type="ARBA" id="ARBA00022737"/>
    </source>
</evidence>
<dbReference type="RefSeq" id="WP_099613369.1">
    <property type="nucleotide sequence ID" value="NZ_KZ319368.1"/>
</dbReference>
<dbReference type="PROSITE" id="PS51257">
    <property type="entry name" value="PROKAR_LIPOPROTEIN"/>
    <property type="match status" value="1"/>
</dbReference>
<feature type="repeat" description="TPR" evidence="3">
    <location>
        <begin position="494"/>
        <end position="527"/>
    </location>
</feature>
<gene>
    <name evidence="5" type="ORF">CLH61_03695</name>
</gene>
<evidence type="ECO:0000256" key="2">
    <source>
        <dbReference type="ARBA" id="ARBA00022803"/>
    </source>
</evidence>
<dbReference type="Pfam" id="PF13431">
    <property type="entry name" value="TPR_17"/>
    <property type="match status" value="1"/>
</dbReference>
<evidence type="ECO:0000313" key="5">
    <source>
        <dbReference type="EMBL" id="PHQ16203.1"/>
    </source>
</evidence>
<comment type="caution">
    <text evidence="5">The sequence shown here is derived from an EMBL/GenBank/DDBJ whole genome shotgun (WGS) entry which is preliminary data.</text>
</comment>
<dbReference type="AlphaFoldDB" id="A0A2G1UP10"/>
<reference evidence="5 6" key="1">
    <citation type="submission" date="2017-09" db="EMBL/GenBank/DDBJ databases">
        <title>The draft genome sequences of Marinobacter sp. PWS21.</title>
        <authorList>
            <person name="Cao J."/>
        </authorList>
    </citation>
    <scope>NUCLEOTIDE SEQUENCE [LARGE SCALE GENOMIC DNA]</scope>
    <source>
        <strain evidence="5 6">PWS21</strain>
    </source>
</reference>
<dbReference type="SUPFAM" id="SSF48452">
    <property type="entry name" value="TPR-like"/>
    <property type="match status" value="5"/>
</dbReference>
<keyword evidence="4" id="KW-0732">Signal</keyword>
<evidence type="ECO:0000256" key="3">
    <source>
        <dbReference type="PROSITE-ProRule" id="PRU00339"/>
    </source>
</evidence>
<dbReference type="InterPro" id="IPR019734">
    <property type="entry name" value="TPR_rpt"/>
</dbReference>
<evidence type="ECO:0000313" key="6">
    <source>
        <dbReference type="Proteomes" id="UP000231409"/>
    </source>
</evidence>
<evidence type="ECO:0000256" key="4">
    <source>
        <dbReference type="SAM" id="SignalP"/>
    </source>
</evidence>
<dbReference type="InterPro" id="IPR011990">
    <property type="entry name" value="TPR-like_helical_dom_sf"/>
</dbReference>
<protein>
    <submittedName>
        <fullName evidence="5">Uncharacterized protein</fullName>
    </submittedName>
</protein>
<name>A0A2G1UP10_9GAMM</name>
<feature type="signal peptide" evidence="4">
    <location>
        <begin position="1"/>
        <end position="18"/>
    </location>
</feature>
<keyword evidence="1" id="KW-0677">Repeat</keyword>
<dbReference type="Gene3D" id="1.25.40.10">
    <property type="entry name" value="Tetratricopeptide repeat domain"/>
    <property type="match status" value="3"/>
</dbReference>
<feature type="chain" id="PRO_5013699616" evidence="4">
    <location>
        <begin position="19"/>
        <end position="897"/>
    </location>
</feature>
<dbReference type="InterPro" id="IPR051012">
    <property type="entry name" value="CellSynth/LPSAsmb/PSIAsmb"/>
</dbReference>
<dbReference type="Proteomes" id="UP000231409">
    <property type="component" value="Unassembled WGS sequence"/>
</dbReference>
<organism evidence="5 6">
    <name type="scientific">Marinobacter profundi</name>
    <dbReference type="NCBI Taxonomy" id="2666256"/>
    <lineage>
        <taxon>Bacteria</taxon>
        <taxon>Pseudomonadati</taxon>
        <taxon>Pseudomonadota</taxon>
        <taxon>Gammaproteobacteria</taxon>
        <taxon>Pseudomonadales</taxon>
        <taxon>Marinobacteraceae</taxon>
        <taxon>Marinobacter</taxon>
    </lineage>
</organism>
<dbReference type="Pfam" id="PF14559">
    <property type="entry name" value="TPR_19"/>
    <property type="match status" value="2"/>
</dbReference>
<dbReference type="EMBL" id="NTFH01000004">
    <property type="protein sequence ID" value="PHQ16203.1"/>
    <property type="molecule type" value="Genomic_DNA"/>
</dbReference>
<dbReference type="PANTHER" id="PTHR45586">
    <property type="entry name" value="TPR REPEAT-CONTAINING PROTEIN PA4667"/>
    <property type="match status" value="1"/>
</dbReference>
<dbReference type="Pfam" id="PF13432">
    <property type="entry name" value="TPR_16"/>
    <property type="match status" value="4"/>
</dbReference>
<accession>A0A2G1UP10</accession>
<dbReference type="SMART" id="SM00028">
    <property type="entry name" value="TPR"/>
    <property type="match status" value="11"/>
</dbReference>
<proteinExistence type="predicted"/>
<keyword evidence="2 3" id="KW-0802">TPR repeat</keyword>
<keyword evidence="6" id="KW-1185">Reference proteome</keyword>
<dbReference type="PANTHER" id="PTHR45586:SF1">
    <property type="entry name" value="LIPOPOLYSACCHARIDE ASSEMBLY PROTEIN B"/>
    <property type="match status" value="1"/>
</dbReference>
<sequence>MKLPAIRNAVLLAFVSLALPVALTGCSDEDKMTQEEIRYLSHLDQSRFFQRQGELKASTLEARSAIELQPGKPEPYFVIIDNLLTAGDALNAERQLARLLEDLPADNLTSGNRNKAQLIRAEAHLMQHQFDEALTALDALESPDRVQELEAALLKGRILLAAARFDDARSAYQQARELDNGSALPLVGLSRVAWSSGDRELASSLISEAEQVDANDAELWLWKAQVADAQQQWQIAEDAYIRALEDIGQYDVMTYRKYETISALIRVLRAQGKSAEAFVYEEILAKSAPGTIKSNLAAARAALEESDLEGAARYLEEILAQAPDHQQSALMLGLVRFRQGRTEEAEALLAPIAEPGESEAANKLLAATRLQLRDPEGARKVLDGLEDKQSDPEILALVGIASLASGDVNAGEEFIEASLAKRPENHTLRLRYAGYLLRQGKPDKAIEQARMLIDTAAVADDARTLIIQSYLASNDPDAARESANAWVKQAPDSVRALVTRGELAARDKDYGEAARYYTEAARKAPDNPAPLIAAGQLALIQQDPAAARQAYRKAAMLAPDNRQAMLGITRVLEGDELQQFMAEVLEAHPDAIGPRLVLLEMALDSNDSNRADELTATLLERESENQPARAEPLVAALYHSMAVRKRDAGNLSDARNLLNRGRILFPDNLDIAVQSAALAFAENEAGEAREVLQDARLKHPESGRPFLVEATYEAEQGRHKEAAEMFRLALDKERNASTELAYARELQRAGDPEKAISSLESAMTTYPGDPRLPLTIGLFAQDLQQNERATAAYLKVLEIDGDNTLALNNLAWIYHEAGDERAMELAEKAYRLNPDSAPVADTYGWILFSAGRHQESVPVLEKAYQLEPQTREIILHLAEAYEATGQQDKAAELKAKM</sequence>